<sequence>MILPSNLDEALPVACNTAATDVLANVKFASTPPYHWLQHEAKTNRPALLIGGGPSVDAFYETIRREQKAGAAIFAMNGTRAMLGRVGIVPDYFVLVDAQPHAAEFVGPASTYLLASTCNRAVFDKFDDADDVVIWHPSFPGVSDIPCDRERVLIGGGSSVGILSMSLAYVLGFRDIRLFGFDSSYAGTRGHAYPQHQNDGDETEQYTVGDQTFTAAPWMARQAVEFQSASTQLADLGASISVFGRGLLPAVAAMMARAATH</sequence>
<dbReference type="GO" id="GO:0016301">
    <property type="term" value="F:kinase activity"/>
    <property type="evidence" value="ECO:0007669"/>
    <property type="project" value="UniProtKB-KW"/>
</dbReference>
<feature type="domain" description="6-hydroxymethylpterin diphosphokinase MptE-like" evidence="1">
    <location>
        <begin position="23"/>
        <end position="186"/>
    </location>
</feature>
<evidence type="ECO:0000313" key="2">
    <source>
        <dbReference type="EMBL" id="CAB4219444.1"/>
    </source>
</evidence>
<proteinExistence type="predicted"/>
<name>A0A6J5SXJ9_9CAUD</name>
<accession>A0A6J5SXJ9</accession>
<dbReference type="PANTHER" id="PTHR41786:SF1">
    <property type="entry name" value="6-HYDROXYMETHYLPTERIN DIPHOSPHOKINASE MPTE-LIKE DOMAIN-CONTAINING PROTEIN"/>
    <property type="match status" value="1"/>
</dbReference>
<keyword evidence="2" id="KW-0418">Kinase</keyword>
<evidence type="ECO:0000259" key="1">
    <source>
        <dbReference type="Pfam" id="PF01973"/>
    </source>
</evidence>
<dbReference type="Pfam" id="PF01973">
    <property type="entry name" value="MptE-like"/>
    <property type="match status" value="1"/>
</dbReference>
<protein>
    <submittedName>
        <fullName evidence="2">6-hydroxymethylpterin diphosphokinase MptE-like</fullName>
    </submittedName>
</protein>
<dbReference type="EMBL" id="LR797479">
    <property type="protein sequence ID" value="CAB4219444.1"/>
    <property type="molecule type" value="Genomic_DNA"/>
</dbReference>
<dbReference type="PANTHER" id="PTHR41786">
    <property type="entry name" value="MOTILITY ACCESSORY FACTOR MAF"/>
    <property type="match status" value="1"/>
</dbReference>
<reference evidence="2" key="1">
    <citation type="submission" date="2020-05" db="EMBL/GenBank/DDBJ databases">
        <authorList>
            <person name="Chiriac C."/>
            <person name="Salcher M."/>
            <person name="Ghai R."/>
            <person name="Kavagutti S V."/>
        </authorList>
    </citation>
    <scope>NUCLEOTIDE SEQUENCE</scope>
</reference>
<organism evidence="2">
    <name type="scientific">uncultured Caudovirales phage</name>
    <dbReference type="NCBI Taxonomy" id="2100421"/>
    <lineage>
        <taxon>Viruses</taxon>
        <taxon>Duplodnaviria</taxon>
        <taxon>Heunggongvirae</taxon>
        <taxon>Uroviricota</taxon>
        <taxon>Caudoviricetes</taxon>
        <taxon>Peduoviridae</taxon>
        <taxon>Maltschvirus</taxon>
        <taxon>Maltschvirus maltsch</taxon>
    </lineage>
</organism>
<dbReference type="InterPro" id="IPR002826">
    <property type="entry name" value="MptE-like"/>
</dbReference>
<gene>
    <name evidence="2" type="ORF">UFOVP1619_45</name>
</gene>
<keyword evidence="2" id="KW-0808">Transferase</keyword>